<keyword evidence="9" id="KW-0406">Ion transport</keyword>
<evidence type="ECO:0000256" key="2">
    <source>
        <dbReference type="ARBA" id="ARBA00015897"/>
    </source>
</evidence>
<keyword evidence="6" id="KW-0851">Voltage-gated channel</keyword>
<evidence type="ECO:0000256" key="1">
    <source>
        <dbReference type="ARBA" id="ARBA00004651"/>
    </source>
</evidence>
<evidence type="ECO:0000313" key="16">
    <source>
        <dbReference type="EMBL" id="CAF1264260.1"/>
    </source>
</evidence>
<gene>
    <name evidence="17" type="ORF">JXQ802_LOCUS40252</name>
    <name evidence="15" type="ORF">PYM288_LOCUS25760</name>
    <name evidence="16" type="ORF">ZHD862_LOCUS26068</name>
</gene>
<accession>A0A814XLX4</accession>
<keyword evidence="3" id="KW-0813">Transport</keyword>
<dbReference type="Gene3D" id="1.20.120.350">
    <property type="entry name" value="Voltage-gated potassium channels. Chain C"/>
    <property type="match status" value="1"/>
</dbReference>
<name>A0A814XLX4_9BILA</name>
<comment type="subcellular location">
    <subcellularLocation>
        <location evidence="1">Cell membrane</location>
        <topology evidence="1">Multi-pass membrane protein</topology>
    </subcellularLocation>
</comment>
<dbReference type="AlphaFoldDB" id="A0A814XLX4"/>
<evidence type="ECO:0000313" key="15">
    <source>
        <dbReference type="EMBL" id="CAF1218764.1"/>
    </source>
</evidence>
<evidence type="ECO:0000313" key="19">
    <source>
        <dbReference type="Proteomes" id="UP000663870"/>
    </source>
</evidence>
<keyword evidence="4" id="KW-1003">Cell membrane</keyword>
<keyword evidence="10 13" id="KW-0472">Membrane</keyword>
<dbReference type="InterPro" id="IPR027359">
    <property type="entry name" value="Volt_channel_dom_sf"/>
</dbReference>
<proteinExistence type="predicted"/>
<evidence type="ECO:0000256" key="12">
    <source>
        <dbReference type="ARBA" id="ARBA00031989"/>
    </source>
</evidence>
<evidence type="ECO:0000256" key="7">
    <source>
        <dbReference type="ARBA" id="ARBA00022989"/>
    </source>
</evidence>
<keyword evidence="7 13" id="KW-1133">Transmembrane helix</keyword>
<evidence type="ECO:0000256" key="8">
    <source>
        <dbReference type="ARBA" id="ARBA00023054"/>
    </source>
</evidence>
<dbReference type="Proteomes" id="UP000663870">
    <property type="component" value="Unassembled WGS sequence"/>
</dbReference>
<evidence type="ECO:0000313" key="18">
    <source>
        <dbReference type="Proteomes" id="UP000663854"/>
    </source>
</evidence>
<evidence type="ECO:0000256" key="3">
    <source>
        <dbReference type="ARBA" id="ARBA00022448"/>
    </source>
</evidence>
<evidence type="ECO:0000313" key="17">
    <source>
        <dbReference type="EMBL" id="CAF1498063.1"/>
    </source>
</evidence>
<evidence type="ECO:0000256" key="9">
    <source>
        <dbReference type="ARBA" id="ARBA00023065"/>
    </source>
</evidence>
<evidence type="ECO:0000256" key="10">
    <source>
        <dbReference type="ARBA" id="ARBA00023136"/>
    </source>
</evidence>
<feature type="transmembrane region" description="Helical" evidence="13">
    <location>
        <begin position="109"/>
        <end position="133"/>
    </location>
</feature>
<dbReference type="EMBL" id="CAJNOH010001447">
    <property type="protein sequence ID" value="CAF1218764.1"/>
    <property type="molecule type" value="Genomic_DNA"/>
</dbReference>
<sequence>MTLVEKVERNAEETQEQGCCFKFDNACCSLLGKWWNVHYEWQRRILRVIEQPIFHIVIIGLVLVDCLFVIAQIILDFIKFNKMCKSGRLNKTAAHNEHEDHGIELTIEVLHYSSLALLAVFVVEILVKVFVFGRHWWNYHDKKREWLDAIVVLASFTLDIVLTYKNSMFAEVSLLFISLRLWRLTRIINSVAQTIRSEDAAKKKQLAASYNKLIELLLIVSEKKSFAISNLDREMIPESYHNIIDEFEAIDQCCHTILRGCERTSSVNAVTEMARRLQDATEKFQLKPQTNSQLSDSKINN</sequence>
<dbReference type="EMBL" id="CAJNOT010001921">
    <property type="protein sequence ID" value="CAF1264260.1"/>
    <property type="molecule type" value="Genomic_DNA"/>
</dbReference>
<evidence type="ECO:0000256" key="13">
    <source>
        <dbReference type="SAM" id="Phobius"/>
    </source>
</evidence>
<evidence type="ECO:0000256" key="6">
    <source>
        <dbReference type="ARBA" id="ARBA00022882"/>
    </source>
</evidence>
<evidence type="ECO:0000256" key="11">
    <source>
        <dbReference type="ARBA" id="ARBA00023303"/>
    </source>
</evidence>
<dbReference type="GO" id="GO:0005886">
    <property type="term" value="C:plasma membrane"/>
    <property type="evidence" value="ECO:0007669"/>
    <property type="project" value="UniProtKB-SubCell"/>
</dbReference>
<dbReference type="Pfam" id="PF00520">
    <property type="entry name" value="Ion_trans"/>
    <property type="match status" value="1"/>
</dbReference>
<dbReference type="GO" id="GO:0030171">
    <property type="term" value="F:voltage-gated proton channel activity"/>
    <property type="evidence" value="ECO:0007669"/>
    <property type="project" value="InterPro"/>
</dbReference>
<keyword evidence="5 13" id="KW-0812">Transmembrane</keyword>
<keyword evidence="8" id="KW-0175">Coiled coil</keyword>
<feature type="domain" description="Ion transport" evidence="14">
    <location>
        <begin position="52"/>
        <end position="192"/>
    </location>
</feature>
<evidence type="ECO:0000256" key="4">
    <source>
        <dbReference type="ARBA" id="ARBA00022475"/>
    </source>
</evidence>
<keyword evidence="19" id="KW-1185">Reference proteome</keyword>
<organism evidence="15 18">
    <name type="scientific">Rotaria sordida</name>
    <dbReference type="NCBI Taxonomy" id="392033"/>
    <lineage>
        <taxon>Eukaryota</taxon>
        <taxon>Metazoa</taxon>
        <taxon>Spiralia</taxon>
        <taxon>Gnathifera</taxon>
        <taxon>Rotifera</taxon>
        <taxon>Eurotatoria</taxon>
        <taxon>Bdelloidea</taxon>
        <taxon>Philodinida</taxon>
        <taxon>Philodinidae</taxon>
        <taxon>Rotaria</taxon>
    </lineage>
</organism>
<evidence type="ECO:0000259" key="14">
    <source>
        <dbReference type="Pfam" id="PF00520"/>
    </source>
</evidence>
<reference evidence="15" key="1">
    <citation type="submission" date="2021-02" db="EMBL/GenBank/DDBJ databases">
        <authorList>
            <person name="Nowell W R."/>
        </authorList>
    </citation>
    <scope>NUCLEOTIDE SEQUENCE</scope>
</reference>
<dbReference type="InterPro" id="IPR031846">
    <property type="entry name" value="Hvcn1"/>
</dbReference>
<feature type="transmembrane region" description="Helical" evidence="13">
    <location>
        <begin position="53"/>
        <end position="75"/>
    </location>
</feature>
<protein>
    <recommendedName>
        <fullName evidence="2">Voltage-gated hydrogen channel 1</fullName>
    </recommendedName>
    <alternativeName>
        <fullName evidence="12">Hydrogen voltage-gated channel 1</fullName>
    </alternativeName>
</protein>
<dbReference type="EMBL" id="CAJNOL010002411">
    <property type="protein sequence ID" value="CAF1498063.1"/>
    <property type="molecule type" value="Genomic_DNA"/>
</dbReference>
<dbReference type="InterPro" id="IPR005821">
    <property type="entry name" value="Ion_trans_dom"/>
</dbReference>
<comment type="caution">
    <text evidence="15">The sequence shown here is derived from an EMBL/GenBank/DDBJ whole genome shotgun (WGS) entry which is preliminary data.</text>
</comment>
<dbReference type="Proteomes" id="UP000663854">
    <property type="component" value="Unassembled WGS sequence"/>
</dbReference>
<dbReference type="Proteomes" id="UP000663864">
    <property type="component" value="Unassembled WGS sequence"/>
</dbReference>
<dbReference type="PANTHER" id="PTHR46480">
    <property type="entry name" value="F20B24.22"/>
    <property type="match status" value="1"/>
</dbReference>
<keyword evidence="11" id="KW-0407">Ion channel</keyword>
<dbReference type="PANTHER" id="PTHR46480:SF1">
    <property type="entry name" value="VOLTAGE-GATED HYDROGEN CHANNEL 1"/>
    <property type="match status" value="1"/>
</dbReference>
<evidence type="ECO:0000256" key="5">
    <source>
        <dbReference type="ARBA" id="ARBA00022692"/>
    </source>
</evidence>
<dbReference type="SUPFAM" id="SSF81324">
    <property type="entry name" value="Voltage-gated potassium channels"/>
    <property type="match status" value="1"/>
</dbReference>
<dbReference type="GO" id="GO:0034702">
    <property type="term" value="C:monoatomic ion channel complex"/>
    <property type="evidence" value="ECO:0007669"/>
    <property type="project" value="UniProtKB-KW"/>
</dbReference>